<proteinExistence type="inferred from homology"/>
<dbReference type="PANTHER" id="PTHR10963:SF55">
    <property type="entry name" value="GLYCOSIDE HYDROLASE FAMILY 16 PROTEIN"/>
    <property type="match status" value="1"/>
</dbReference>
<dbReference type="InterPro" id="IPR013320">
    <property type="entry name" value="ConA-like_dom_sf"/>
</dbReference>
<dbReference type="PROSITE" id="PS51762">
    <property type="entry name" value="GH16_2"/>
    <property type="match status" value="1"/>
</dbReference>
<accession>A0A318FDP2</accession>
<feature type="domain" description="F5/8 type C" evidence="3">
    <location>
        <begin position="301"/>
        <end position="450"/>
    </location>
</feature>
<dbReference type="Proteomes" id="UP000247485">
    <property type="component" value="Unassembled WGS sequence"/>
</dbReference>
<organism evidence="5 6">
    <name type="scientific">Klebsiella oxytoca</name>
    <dbReference type="NCBI Taxonomy" id="571"/>
    <lineage>
        <taxon>Bacteria</taxon>
        <taxon>Pseudomonadati</taxon>
        <taxon>Pseudomonadota</taxon>
        <taxon>Gammaproteobacteria</taxon>
        <taxon>Enterobacterales</taxon>
        <taxon>Enterobacteriaceae</taxon>
        <taxon>Klebsiella/Raoultella group</taxon>
        <taxon>Klebsiella</taxon>
    </lineage>
</organism>
<dbReference type="PROSITE" id="PS50022">
    <property type="entry name" value="FA58C_3"/>
    <property type="match status" value="1"/>
</dbReference>
<dbReference type="GO" id="GO:0005975">
    <property type="term" value="P:carbohydrate metabolic process"/>
    <property type="evidence" value="ECO:0007669"/>
    <property type="project" value="InterPro"/>
</dbReference>
<dbReference type="Pfam" id="PF00722">
    <property type="entry name" value="Glyco_hydro_16"/>
    <property type="match status" value="1"/>
</dbReference>
<protein>
    <submittedName>
        <fullName evidence="5">Glycosyl hydrolase family 16</fullName>
    </submittedName>
</protein>
<keyword evidence="5" id="KW-0378">Hydrolase</keyword>
<gene>
    <name evidence="5" type="ORF">DET57_12791</name>
</gene>
<dbReference type="AlphaFoldDB" id="A0A318FDP2"/>
<name>A0A318FDP2_KLEOX</name>
<dbReference type="InterPro" id="IPR050546">
    <property type="entry name" value="Glycosyl_Hydrlase_16"/>
</dbReference>
<dbReference type="Gene3D" id="2.60.120.260">
    <property type="entry name" value="Galactose-binding domain-like"/>
    <property type="match status" value="1"/>
</dbReference>
<feature type="compositionally biased region" description="Basic and acidic residues" evidence="2">
    <location>
        <begin position="316"/>
        <end position="327"/>
    </location>
</feature>
<feature type="region of interest" description="Disordered" evidence="2">
    <location>
        <begin position="316"/>
        <end position="340"/>
    </location>
</feature>
<dbReference type="SUPFAM" id="SSF49899">
    <property type="entry name" value="Concanavalin A-like lectins/glucanases"/>
    <property type="match status" value="1"/>
</dbReference>
<dbReference type="PANTHER" id="PTHR10963">
    <property type="entry name" value="GLYCOSYL HYDROLASE-RELATED"/>
    <property type="match status" value="1"/>
</dbReference>
<dbReference type="CDD" id="cd00413">
    <property type="entry name" value="Glyco_hydrolase_16"/>
    <property type="match status" value="1"/>
</dbReference>
<dbReference type="InterPro" id="IPR000421">
    <property type="entry name" value="FA58C"/>
</dbReference>
<feature type="domain" description="GH16" evidence="4">
    <location>
        <begin position="4"/>
        <end position="279"/>
    </location>
</feature>
<evidence type="ECO:0000313" key="5">
    <source>
        <dbReference type="EMBL" id="PXW37105.1"/>
    </source>
</evidence>
<dbReference type="Gene3D" id="2.60.120.200">
    <property type="match status" value="1"/>
</dbReference>
<dbReference type="RefSeq" id="WP_110277077.1">
    <property type="nucleotide sequence ID" value="NZ_QJJG01000027.1"/>
</dbReference>
<comment type="caution">
    <text evidence="5">The sequence shown here is derived from an EMBL/GenBank/DDBJ whole genome shotgun (WGS) entry which is preliminary data.</text>
</comment>
<evidence type="ECO:0000259" key="3">
    <source>
        <dbReference type="PROSITE" id="PS50022"/>
    </source>
</evidence>
<dbReference type="InterPro" id="IPR000757">
    <property type="entry name" value="Beta-glucanase-like"/>
</dbReference>
<reference evidence="5 6" key="1">
    <citation type="submission" date="2018-05" db="EMBL/GenBank/DDBJ databases">
        <title>Freshwater and sediment microbial communities from various areas in North America, analyzing microbe dynamics in response to fracking.</title>
        <authorList>
            <person name="Lamendella R."/>
        </authorList>
    </citation>
    <scope>NUCLEOTIDE SEQUENCE [LARGE SCALE GENOMIC DNA]</scope>
    <source>
        <strain evidence="5 6">67</strain>
    </source>
</reference>
<evidence type="ECO:0000256" key="2">
    <source>
        <dbReference type="SAM" id="MobiDB-lite"/>
    </source>
</evidence>
<sequence>MNIPILPSLPNNAGWIYQPDLSDEFNGPDLDPRWCPYYQASWGDLDASRARYRFITESDGTNSLELYVDNADQGYWQPWRDSNNTYKVAGITGGTRDYMNQWPSGGFPITNHMPYYDAFATRYGYFEIRTRFLSGSGLAPAFWFLGMQDAAYTENMEVDSPEVFTLENVVKFNLLPRQGMQQVSIPTPYGEGTELPDLEDSYHIYGLEWDPEYLKLYIDGQLVSTIDAAIDYRMFPLIALNHHETNNADVGNIYDNDPPLPNDETFTIDYYRVFKKSDTPADPWPNYQNPLLPGYNIAERAFINIYGYDGDNSTSREGKLNDGDHFSVADTYPKGSGTEEENERWYNDQFRYIYIEWHQPVDFDTLVLYATQAQSTAPQNIRIDVSADGYGGWTTVKPDFVLDWQTDDPGIAEGVKITLDTPLQQNQHTRIVINTAPESYALSEIEIGTQINATTHVK</sequence>
<evidence type="ECO:0000259" key="4">
    <source>
        <dbReference type="PROSITE" id="PS51762"/>
    </source>
</evidence>
<comment type="similarity">
    <text evidence="1">Belongs to the glycosyl hydrolase 16 family.</text>
</comment>
<evidence type="ECO:0000256" key="1">
    <source>
        <dbReference type="ARBA" id="ARBA00006865"/>
    </source>
</evidence>
<evidence type="ECO:0000313" key="6">
    <source>
        <dbReference type="Proteomes" id="UP000247485"/>
    </source>
</evidence>
<dbReference type="EMBL" id="QJJG01000027">
    <property type="protein sequence ID" value="PXW37105.1"/>
    <property type="molecule type" value="Genomic_DNA"/>
</dbReference>
<dbReference type="GO" id="GO:0004553">
    <property type="term" value="F:hydrolase activity, hydrolyzing O-glycosyl compounds"/>
    <property type="evidence" value="ECO:0007669"/>
    <property type="project" value="InterPro"/>
</dbReference>